<evidence type="ECO:0000256" key="1">
    <source>
        <dbReference type="ARBA" id="ARBA00001849"/>
    </source>
</evidence>
<dbReference type="GO" id="GO:0005524">
    <property type="term" value="F:ATP binding"/>
    <property type="evidence" value="ECO:0007669"/>
    <property type="project" value="UniProtKB-KW"/>
</dbReference>
<evidence type="ECO:0000256" key="14">
    <source>
        <dbReference type="ARBA" id="ARBA00022833"/>
    </source>
</evidence>
<evidence type="ECO:0000256" key="15">
    <source>
        <dbReference type="ARBA" id="ARBA00022839"/>
    </source>
</evidence>
<keyword evidence="14 28" id="KW-0862">Zinc</keyword>
<evidence type="ECO:0000256" key="18">
    <source>
        <dbReference type="ARBA" id="ARBA00023015"/>
    </source>
</evidence>
<sequence length="2954" mass="329497">MPPRRVRPASEMASPRSGPSPSGATATQEPILAKLCARLDLCLGCSRCAQCLNESTYLLRAVEHNCTHEILLARFKQAAKSRVWRKVDPRPSFPQPLRYQVCRYYRPGQGCRRHHNRCTFARSPEEALVWTFEREHNVRRPRLKAAVQGGRAQGGLHGPAGAILTEFGGHFQLLCSHCFRHCPPRLCPVDPQGRCPKHGACPSLLTHVSSEGRRKQQVTEVRPRPPYGRRLAYCMFVGRGRPCRHGVSRCQYAHSAVEMAVWEAEQLGGFQRGDLLTPPAPRGDRHTARHGQPPRVQLYCHACLVTCHSQEAFENHCSSVEHAQMVVLDQAVSWEHRSPPTGLSTFELCPRPDLCEYGDVCTKAHSEQELQEWTRRVQTVELREQEAWREGLVPYKARLLDEYQRSSTEVLVLAENVDGVSATCSQPLMHRAQEKNTEHSWTFVIHSEEPLQHVALLKQEPGAAFSLVVPRLPPGQLYAQGERFCVPDHPTEFRVGVCVQSASFGTFEQWVVFDFGRRPVLLRKLELQLGQVHCPGLSGTAAPGHREELERWHTGNRHVVPGVERTAEQAALMAKYKVPALALEFQRSGLAPGPLSHTNYRQRMHQFLYEEEAAQQELVAKLNLRGPVSLKTALQTPALGMLFPPPGALYAEVPIPSSLMPDTDQGFLLSRAVSTALVAPVPAPDHTVFEVQLETRASSEQARWLLLPAHCCTALGLQPEASPVLEVQFQIDPLTFRLWHQAVDALPSERLVVPDLSTCALPRPRPSPPALHGNRKQKLAVEFIAGSSPGGRQPIAPLLIYGPFGTGKTYTLAMASLQVIRQPHTKVLICTHTNSAADIYIQEHFHSYVSSGHPEARPLRVMYTDRPPSQTDAATLRYCCLTEDLRAFRPPTRAELEQHRIVVTTTSQARELGVPAGFFSHILIDEAAQMLECEALTPLRYAPLGTRVVLAGDHMQVTPRLFSVAPGRAAGHTLLHRLFQHYQQQAHKVAQCSRIIFHENYRSTEIIVAFVSRHFYVARGTPIHASGKVPRHPRRYPLMFCHVAGSPERDMSMTSWLNAAEVVQVVEQVQEVYNTWPHCWGGREQRHICVVSHGAQVSALRQELRRRNLGQVSVGSFEILPGREFRVVLLSAVHSWHSLRSPGAPGLEFFTDARVLNTVMTRAQSQVVAVGDAMALCSFGDCSKLWKSFIRECVEHRSVCPESLSLEQIEQGVVQRQRWARCLQPAAPPAERAVAVVAGDIGPEEGKAGDAATEHAAVAQAEPEAVAEAEGGADPPRASEAGDEATQKAEVMGYPAVGDVASAGNSAATESEDPGDPEDAASDFWPSDWELNTDDPVLQELLDESQNVTVTVREDGLLDTVARPASPQQARQYVSLPRATLRHLLRLEPERHHRCTFMQETFERATAIPLDDAGPGPILVRGRLHCGMAFTGDEVLVKVLGGDRGPAGRPQGCVLGVLKRRRQELAFVCRMDEWDPRIMTPIDGSVTKIFVADLKDPQRVPVHCLHRGRLQRVTEERLPAQAWRRRLFWVRVVLWRERFYYPLGIVLEVLPEATTWEQGLRILDLEYELREPSPDPAVVSKVLQKYRAELGRAPSCREDCRGFLTFTVDPRGACNLDDALGVRDLGPRYEVAVHIADVASLVPRDGPLDVEARRQGTAFYAPDREPTPMLPAGLCQDILSLLPGQDRLAISLFLTFEKGSDQLKSLRFAPSVIHSNRQLSYEEAEQVIREHPGAGLELPKHLDSVDACVVAACHFAHVLRQRRLQSACYYEQPDEDSELGFRAAHAMVKEYMIQFNRLVAEFLVGSERTQTVTPLRRQPTPSSRQLEALSEKHGQLVPLSLHLRQHLNGCSPPALQLHLLATLWRHVQLAAHAEDAGRLVDLITTDDMHPSLAPVGLDFRKALGRSTFGRSSQGDQQPANHYSLQVDWYTWATSPLRRYMDLVVQRQVLLALGQGGSSYSARDIDGLCHDFSRQHLRAQSYQRQARSLHLAARLKAQPRNKLGFTVDVEEGARCFKLLFPANRETLPDLCPVFYRFLQLAEHPHSLASRPGLQLVWRRRIYSVQLNGPCPPLPGALLDPHTRPVDAALWQQLLELVEEQRWPEAAALVRGWGTVEPPGRQVGRVVRSRCGHFMEVTRELGSGDVLQVQLSATLQRGILTPTLQLWTVVPGVSLCLEHVERPGDCFSGHTPQAGQDRCGSVEEYSRVWAPFCSLEAATNTVAENDSITLQHVTVTWDAERTAPGQLQGTFRLEAAFLREHCIDISWAHCYLCIRLEGLPAPPATAPHRPSSLGPVLSIDPDTYTWVAHGLTEDWDSNPKEGRQEAPKQVHFFIQHMPMEKVPEEVLRPGAQFTIEVLPMQLPDLRKEEAVRELENSSPLVISIALGRALPLPRHPPRHPAGQQPLCRGRWHPPAPCAPAFYLALPCTRAQGDLAPPSGTPHRFLERQNFDIPGGRHKLNPSQTGAVREALKKQFTVIQGPPGTGKTVVGFHIVFWFHKLNEEQGLACGTPSREKTLGRPCILYCGPSNKSVDVPAGLLLSKRAELKPLRVYSEQAEATEFPVPGVGSRSLFKKSSGEGRPNQSLRSISLHHRIRQASNPYATEMKAFDARLQKGEVFSKEDLNSYKKILGKARKFELDQHSVILCTCSCAASATLKNLDVRQILVDEAGMATEPETLIPLVNFSQAEKVVLLGDHKQLRPVIKNEQLQSLGLDRSLFERYHRDAYMLDTQYRMHEGICTFPSMEFYQKKLKTWQGLRRPPSVLGHAAKESCCVIFGHVHGHEQSLLVSTDEGNENSKANQEEVKEVVRIAKQLTLDRTVDPKDIAILTPYNAQASEISRKLAQEGVTGVTVCSITKSQGSEWRYVLLSTVRSCSESDLDQRPTKGWLKRFLGFIVDPNQVNVAITRAQEGLCLIGDHLLLRCCPLWRRLVDFCEAQGNLVPASQVQVRRRPAVLL</sequence>
<evidence type="ECO:0000256" key="26">
    <source>
        <dbReference type="ARBA" id="ARBA00076347"/>
    </source>
</evidence>
<dbReference type="CDD" id="cd18808">
    <property type="entry name" value="SF1_C_Upf1"/>
    <property type="match status" value="2"/>
</dbReference>
<feature type="region of interest" description="Disordered" evidence="29">
    <location>
        <begin position="1"/>
        <end position="26"/>
    </location>
</feature>
<evidence type="ECO:0000259" key="30">
    <source>
        <dbReference type="PROSITE" id="PS50103"/>
    </source>
</evidence>
<keyword evidence="15" id="KW-0269">Exonuclease</keyword>
<dbReference type="PROSITE" id="PS50103">
    <property type="entry name" value="ZF_C3H1"/>
    <property type="match status" value="2"/>
</dbReference>
<comment type="function">
    <text evidence="23">Can degrade highly structured RNAs through its concerted ATP-dependent RNA helicase and 3' to 5' exoribonuclease activities. Shows a strong preference for pyrimidine over purine residues for its nuclease activity. Acts as a transcriptional coactivator for a number of nuclear receptors including PPARA, PPARG, THRA, THRB and RXRA.</text>
</comment>
<keyword evidence="7" id="KW-0540">Nuclease</keyword>
<evidence type="ECO:0000256" key="8">
    <source>
        <dbReference type="ARBA" id="ARBA00022723"/>
    </source>
</evidence>
<evidence type="ECO:0000256" key="13">
    <source>
        <dbReference type="ARBA" id="ARBA00022806"/>
    </source>
</evidence>
<reference evidence="31 32" key="2">
    <citation type="journal article" date="2018" name="Annu Rev Anim Biosci">
        <title>Bat Biology, Genomes, and the Bat1K Project: To Generate Chromosome-Level Genomes for All Living Bat Species.</title>
        <authorList>
            <person name="Teeling E.C."/>
            <person name="Vernes S.C."/>
            <person name="Davalos L.M."/>
            <person name="Ray D.A."/>
            <person name="Gilbert M.T.P."/>
            <person name="Myers E."/>
        </authorList>
    </citation>
    <scope>NUCLEOTIDE SEQUENCE</scope>
</reference>
<name>A0A671F1X5_RHIFE</name>
<evidence type="ECO:0000313" key="31">
    <source>
        <dbReference type="Ensembl" id="ENSRFEP00010019600.1"/>
    </source>
</evidence>
<evidence type="ECO:0000256" key="28">
    <source>
        <dbReference type="PROSITE-ProRule" id="PRU00723"/>
    </source>
</evidence>
<comment type="subunit">
    <text evidence="24">Interacts with PPARA (via DNA-binding domain) and PPARG; the interaction stimulates the transcriptional activity of PPARA and PPARG. Interacts with THRAP3; the interaction is direct and HELZ2 and THRAP3 synergistically enhance the transcriptional activity of PPARG. It is probably part of the peroxisome proliferator activated receptor alpha interacting complex (PRIC).</text>
</comment>
<dbReference type="PANTHER" id="PTHR43788">
    <property type="entry name" value="DNA2/NAM7 HELICASE FAMILY MEMBER"/>
    <property type="match status" value="1"/>
</dbReference>
<comment type="catalytic activity">
    <reaction evidence="22">
        <text>ATP + H2O = ADP + phosphate + H(+)</text>
        <dbReference type="Rhea" id="RHEA:13065"/>
        <dbReference type="ChEBI" id="CHEBI:15377"/>
        <dbReference type="ChEBI" id="CHEBI:15378"/>
        <dbReference type="ChEBI" id="CHEBI:30616"/>
        <dbReference type="ChEBI" id="CHEBI:43474"/>
        <dbReference type="ChEBI" id="CHEBI:456216"/>
        <dbReference type="EC" id="3.6.4.13"/>
    </reaction>
</comment>
<keyword evidence="20" id="KW-0010">Activator</keyword>
<evidence type="ECO:0000256" key="24">
    <source>
        <dbReference type="ARBA" id="ARBA00061828"/>
    </source>
</evidence>
<dbReference type="FunFam" id="3.40.50.300:FF:001803">
    <property type="entry name" value="Helicase with zinc finger 2"/>
    <property type="match status" value="1"/>
</dbReference>
<keyword evidence="18" id="KW-0805">Transcription regulation</keyword>
<evidence type="ECO:0000256" key="23">
    <source>
        <dbReference type="ARBA" id="ARBA00058856"/>
    </source>
</evidence>
<feature type="compositionally biased region" description="Acidic residues" evidence="29">
    <location>
        <begin position="1310"/>
        <end position="1321"/>
    </location>
</feature>
<feature type="domain" description="C3H1-type" evidence="30">
    <location>
        <begin position="96"/>
        <end position="125"/>
    </location>
</feature>
<keyword evidence="9" id="KW-0677">Repeat</keyword>
<keyword evidence="10" id="KW-0547">Nucleotide-binding</keyword>
<dbReference type="GO" id="GO:0005654">
    <property type="term" value="C:nucleoplasm"/>
    <property type="evidence" value="ECO:0007669"/>
    <property type="project" value="UniProtKB-ARBA"/>
</dbReference>
<organism evidence="31 32">
    <name type="scientific">Rhinolophus ferrumequinum</name>
    <name type="common">Greater horseshoe bat</name>
    <dbReference type="NCBI Taxonomy" id="59479"/>
    <lineage>
        <taxon>Eukaryota</taxon>
        <taxon>Metazoa</taxon>
        <taxon>Chordata</taxon>
        <taxon>Craniata</taxon>
        <taxon>Vertebrata</taxon>
        <taxon>Euteleostomi</taxon>
        <taxon>Mammalia</taxon>
        <taxon>Eutheria</taxon>
        <taxon>Laurasiatheria</taxon>
        <taxon>Chiroptera</taxon>
        <taxon>Yinpterochiroptera</taxon>
        <taxon>Rhinolophoidea</taxon>
        <taxon>Rhinolophidae</taxon>
        <taxon>Rhinolophinae</taxon>
        <taxon>Rhinolophus</taxon>
    </lineage>
</organism>
<dbReference type="InterPro" id="IPR041679">
    <property type="entry name" value="DNA2/NAM7-like_C"/>
</dbReference>
<feature type="zinc finger region" description="C3H1-type" evidence="28">
    <location>
        <begin position="96"/>
        <end position="125"/>
    </location>
</feature>
<dbReference type="EC" id="3.1.13.1" evidence="4"/>
<comment type="catalytic activity">
    <reaction evidence="1">
        <text>Exonucleolytic cleavage in the 3'- to 5'-direction to yield nucleoside 5'-phosphates.</text>
        <dbReference type="EC" id="3.1.13.1"/>
    </reaction>
</comment>
<evidence type="ECO:0000256" key="11">
    <source>
        <dbReference type="ARBA" id="ARBA00022771"/>
    </source>
</evidence>
<evidence type="ECO:0000256" key="17">
    <source>
        <dbReference type="ARBA" id="ARBA00022884"/>
    </source>
</evidence>
<keyword evidence="8 28" id="KW-0479">Metal-binding</keyword>
<keyword evidence="11 28" id="KW-0863">Zinc-finger</keyword>
<gene>
    <name evidence="31" type="primary">HELZ2</name>
</gene>
<keyword evidence="13" id="KW-0347">Helicase</keyword>
<dbReference type="FunFam" id="3.40.50.300:FF:001413">
    <property type="entry name" value="Helicase with zinc finger domain 2"/>
    <property type="match status" value="1"/>
</dbReference>
<keyword evidence="16" id="KW-0067">ATP-binding</keyword>
<evidence type="ECO:0000256" key="6">
    <source>
        <dbReference type="ARBA" id="ARBA00022490"/>
    </source>
</evidence>
<dbReference type="EC" id="3.6.4.13" evidence="5"/>
<evidence type="ECO:0000256" key="22">
    <source>
        <dbReference type="ARBA" id="ARBA00047984"/>
    </source>
</evidence>
<keyword evidence="12" id="KW-0378">Hydrolase</keyword>
<evidence type="ECO:0000256" key="21">
    <source>
        <dbReference type="ARBA" id="ARBA00023163"/>
    </source>
</evidence>
<reference evidence="31 32" key="1">
    <citation type="journal article" date="2015" name="Annu Rev Anim Biosci">
        <title>The Genome 10K Project: a way forward.</title>
        <authorList>
            <person name="Koepfli K.P."/>
            <person name="Paten B."/>
            <person name="O'Brien S.J."/>
            <person name="Koepfli K.P."/>
            <person name="Paten B."/>
            <person name="Antunes A."/>
            <person name="Belov K."/>
            <person name="Bustamante C."/>
            <person name="Castoe T.A."/>
            <person name="Clawson H."/>
            <person name="Crawford A.J."/>
            <person name="Diekhans M."/>
            <person name="Distel D."/>
            <person name="Durbin R."/>
            <person name="Earl D."/>
            <person name="Fujita M.K."/>
            <person name="Gamble T."/>
            <person name="Georges A."/>
            <person name="Gemmell N."/>
            <person name="Gilbert M.T."/>
            <person name="Graves J.M."/>
            <person name="Green R.E."/>
            <person name="Hickey G."/>
            <person name="Jarvis E.D."/>
            <person name="Johnson W."/>
            <person name="Komissarov A."/>
            <person name="Korf I."/>
            <person name="Kuhn R."/>
            <person name="Larkin D.M."/>
            <person name="Lewin H."/>
            <person name="Lopez J.V."/>
            <person name="Ma J."/>
            <person name="Marques-Bonet T."/>
            <person name="Miller W."/>
            <person name="Murphy R."/>
            <person name="Pevzner P."/>
            <person name="Shapiro B."/>
            <person name="Steiner C."/>
            <person name="Tamazian G."/>
            <person name="Venkatesh B."/>
            <person name="Wang J."/>
            <person name="Wayne R."/>
            <person name="Wiley E."/>
            <person name="Yang H."/>
            <person name="Zhang G."/>
            <person name="Haussler D."/>
            <person name="Ryder O."/>
            <person name="O'Brien S.J."/>
        </authorList>
    </citation>
    <scope>NUCLEOTIDE SEQUENCE</scope>
</reference>
<reference evidence="31" key="5">
    <citation type="submission" date="2025-09" db="UniProtKB">
        <authorList>
            <consortium name="Ensembl"/>
        </authorList>
    </citation>
    <scope>IDENTIFICATION</scope>
</reference>
<dbReference type="Proteomes" id="UP000472240">
    <property type="component" value="Chromosome 23"/>
</dbReference>
<evidence type="ECO:0000256" key="9">
    <source>
        <dbReference type="ARBA" id="ARBA00022737"/>
    </source>
</evidence>
<feature type="region of interest" description="Disordered" evidence="29">
    <location>
        <begin position="1300"/>
        <end position="1327"/>
    </location>
</feature>
<evidence type="ECO:0000256" key="27">
    <source>
        <dbReference type="ARBA" id="ARBA00078251"/>
    </source>
</evidence>
<dbReference type="GO" id="GO:0003724">
    <property type="term" value="F:RNA helicase activity"/>
    <property type="evidence" value="ECO:0007669"/>
    <property type="project" value="UniProtKB-EC"/>
</dbReference>
<feature type="zinc finger region" description="C3H1-type" evidence="28">
    <location>
        <begin position="228"/>
        <end position="257"/>
    </location>
</feature>
<dbReference type="InterPro" id="IPR050534">
    <property type="entry name" value="Coronavir_polyprotein_1ab"/>
</dbReference>
<dbReference type="InterPro" id="IPR041677">
    <property type="entry name" value="DNA2/NAM7_AAA_11"/>
</dbReference>
<dbReference type="InterPro" id="IPR022966">
    <property type="entry name" value="RNase_II/R_CS"/>
</dbReference>
<reference evidence="32" key="3">
    <citation type="submission" date="2018-12" db="EMBL/GenBank/DDBJ databases">
        <title>G10K-VGP greater horseshoe bat female genome, primary haplotype.</title>
        <authorList>
            <person name="Teeling E."/>
            <person name="Myers G."/>
            <person name="Vernes S."/>
            <person name="Pippel M."/>
            <person name="Winkler S."/>
            <person name="Fedrigo O."/>
            <person name="Rhie A."/>
            <person name="Koren S."/>
            <person name="Phillippy A."/>
            <person name="Lewin H."/>
            <person name="Damas J."/>
            <person name="Howe K."/>
            <person name="Mountcastle J."/>
            <person name="Jarvis E.D."/>
        </authorList>
    </citation>
    <scope>NUCLEOTIDE SEQUENCE [LARGE SCALE GENOMIC DNA]</scope>
</reference>
<comment type="subcellular location">
    <subcellularLocation>
        <location evidence="2">Cytoplasm</location>
    </subcellularLocation>
</comment>
<dbReference type="GeneTree" id="ENSGT00940000160694"/>
<dbReference type="InterPro" id="IPR047187">
    <property type="entry name" value="SF1_C_Upf1"/>
</dbReference>
<evidence type="ECO:0000256" key="25">
    <source>
        <dbReference type="ARBA" id="ARBA00067614"/>
    </source>
</evidence>
<evidence type="ECO:0000256" key="16">
    <source>
        <dbReference type="ARBA" id="ARBA00022840"/>
    </source>
</evidence>
<feature type="compositionally biased region" description="Low complexity" evidence="29">
    <location>
        <begin position="14"/>
        <end position="23"/>
    </location>
</feature>
<dbReference type="InterPro" id="IPR027417">
    <property type="entry name" value="P-loop_NTPase"/>
</dbReference>
<dbReference type="GO" id="GO:0043139">
    <property type="term" value="F:5'-3' DNA helicase activity"/>
    <property type="evidence" value="ECO:0007669"/>
    <property type="project" value="TreeGrafter"/>
</dbReference>
<dbReference type="FunFam" id="3.40.50.300:FF:001313">
    <property type="entry name" value="Helicase with zinc finger domain 2"/>
    <property type="match status" value="1"/>
</dbReference>
<proteinExistence type="inferred from homology"/>
<keyword evidence="17" id="KW-0694">RNA-binding</keyword>
<evidence type="ECO:0000256" key="4">
    <source>
        <dbReference type="ARBA" id="ARBA00012163"/>
    </source>
</evidence>
<dbReference type="PROSITE" id="PS01175">
    <property type="entry name" value="RIBONUCLEASE_II"/>
    <property type="match status" value="1"/>
</dbReference>
<feature type="domain" description="C3H1-type" evidence="30">
    <location>
        <begin position="228"/>
        <end position="257"/>
    </location>
</feature>
<evidence type="ECO:0000256" key="12">
    <source>
        <dbReference type="ARBA" id="ARBA00022801"/>
    </source>
</evidence>
<dbReference type="InterPro" id="IPR012340">
    <property type="entry name" value="NA-bd_OB-fold"/>
</dbReference>
<protein>
    <recommendedName>
        <fullName evidence="25">3'-5' exoribonuclease HELZ2</fullName>
        <ecNumber evidence="4">3.1.13.1</ecNumber>
        <ecNumber evidence="5">3.6.4.13</ecNumber>
    </recommendedName>
    <alternativeName>
        <fullName evidence="26">ATP-dependent RNA helicase PRIC285</fullName>
    </alternativeName>
    <alternativeName>
        <fullName evidence="27">PPAR-gamma DNA-binding domain-interacting protein 1</fullName>
    </alternativeName>
</protein>
<evidence type="ECO:0000256" key="20">
    <source>
        <dbReference type="ARBA" id="ARBA00023159"/>
    </source>
</evidence>
<dbReference type="Pfam" id="PF00773">
    <property type="entry name" value="RNB"/>
    <property type="match status" value="1"/>
</dbReference>
<evidence type="ECO:0000256" key="10">
    <source>
        <dbReference type="ARBA" id="ARBA00022741"/>
    </source>
</evidence>
<dbReference type="Pfam" id="PF13086">
    <property type="entry name" value="AAA_11"/>
    <property type="match status" value="3"/>
</dbReference>
<keyword evidence="6" id="KW-0963">Cytoplasm</keyword>
<accession>A0A671F1X5</accession>
<dbReference type="Pfam" id="PF13087">
    <property type="entry name" value="AAA_12"/>
    <property type="match status" value="2"/>
</dbReference>
<evidence type="ECO:0000313" key="32">
    <source>
        <dbReference type="Proteomes" id="UP000472240"/>
    </source>
</evidence>
<dbReference type="GO" id="GO:0003723">
    <property type="term" value="F:RNA binding"/>
    <property type="evidence" value="ECO:0007669"/>
    <property type="project" value="UniProtKB-KW"/>
</dbReference>
<evidence type="ECO:0000256" key="5">
    <source>
        <dbReference type="ARBA" id="ARBA00012552"/>
    </source>
</evidence>
<feature type="region of interest" description="Disordered" evidence="29">
    <location>
        <begin position="1261"/>
        <end position="1285"/>
    </location>
</feature>
<evidence type="ECO:0000256" key="29">
    <source>
        <dbReference type="SAM" id="MobiDB-lite"/>
    </source>
</evidence>
<evidence type="ECO:0000256" key="7">
    <source>
        <dbReference type="ARBA" id="ARBA00022722"/>
    </source>
</evidence>
<dbReference type="SMART" id="SM00955">
    <property type="entry name" value="RNB"/>
    <property type="match status" value="1"/>
</dbReference>
<dbReference type="GO" id="GO:0005737">
    <property type="term" value="C:cytoplasm"/>
    <property type="evidence" value="ECO:0007669"/>
    <property type="project" value="UniProtKB-SubCell"/>
</dbReference>
<feature type="compositionally biased region" description="Low complexity" evidence="29">
    <location>
        <begin position="1261"/>
        <end position="1273"/>
    </location>
</feature>
<dbReference type="InterPro" id="IPR056787">
    <property type="entry name" value="OB_HELZ2"/>
</dbReference>
<dbReference type="PANTHER" id="PTHR43788:SF16">
    <property type="entry name" value="HELICASE WITH ZINC FINGER 2"/>
    <property type="match status" value="1"/>
</dbReference>
<dbReference type="GO" id="GO:0008270">
    <property type="term" value="F:zinc ion binding"/>
    <property type="evidence" value="ECO:0007669"/>
    <property type="project" value="UniProtKB-KW"/>
</dbReference>
<evidence type="ECO:0000256" key="3">
    <source>
        <dbReference type="ARBA" id="ARBA00007913"/>
    </source>
</evidence>
<dbReference type="GO" id="GO:0003677">
    <property type="term" value="F:DNA binding"/>
    <property type="evidence" value="ECO:0007669"/>
    <property type="project" value="UniProtKB-KW"/>
</dbReference>
<dbReference type="CDD" id="cd18040">
    <property type="entry name" value="DEXXc_HELZ2-C"/>
    <property type="match status" value="1"/>
</dbReference>
<dbReference type="SUPFAM" id="SSF52540">
    <property type="entry name" value="P-loop containing nucleoside triphosphate hydrolases"/>
    <property type="match status" value="2"/>
</dbReference>
<dbReference type="InterPro" id="IPR000571">
    <property type="entry name" value="Znf_CCCH"/>
</dbReference>
<comment type="similarity">
    <text evidence="3">Belongs to the DNA2/NAM7 helicase family.</text>
</comment>
<dbReference type="SUPFAM" id="SSF50249">
    <property type="entry name" value="Nucleic acid-binding proteins"/>
    <property type="match status" value="2"/>
</dbReference>
<dbReference type="Ensembl" id="ENSRFET00010021330.1">
    <property type="protein sequence ID" value="ENSRFEP00010019600.1"/>
    <property type="gene ID" value="ENSRFEG00010013192.1"/>
</dbReference>
<dbReference type="Pfam" id="PF25049">
    <property type="entry name" value="OB_HELZ2"/>
    <property type="match status" value="1"/>
</dbReference>
<dbReference type="InterPro" id="IPR001900">
    <property type="entry name" value="RNase_II/R"/>
</dbReference>
<dbReference type="FunFam" id="3.40.50.300:FF:001373">
    <property type="entry name" value="Helicase with zinc finger domain 2"/>
    <property type="match status" value="1"/>
</dbReference>
<dbReference type="InParanoid" id="A0A671F1X5"/>
<keyword evidence="32" id="KW-1185">Reference proteome</keyword>
<evidence type="ECO:0000256" key="2">
    <source>
        <dbReference type="ARBA" id="ARBA00004496"/>
    </source>
</evidence>
<dbReference type="GO" id="GO:0008859">
    <property type="term" value="F:exoribonuclease II activity"/>
    <property type="evidence" value="ECO:0007669"/>
    <property type="project" value="UniProtKB-EC"/>
</dbReference>
<reference evidence="31" key="4">
    <citation type="submission" date="2025-08" db="UniProtKB">
        <authorList>
            <consortium name="Ensembl"/>
        </authorList>
    </citation>
    <scope>IDENTIFICATION</scope>
</reference>
<keyword evidence="19" id="KW-0238">DNA-binding</keyword>
<dbReference type="Gene3D" id="3.40.50.300">
    <property type="entry name" value="P-loop containing nucleotide triphosphate hydrolases"/>
    <property type="match status" value="4"/>
</dbReference>
<keyword evidence="21" id="KW-0804">Transcription</keyword>
<evidence type="ECO:0000256" key="19">
    <source>
        <dbReference type="ARBA" id="ARBA00023125"/>
    </source>
</evidence>
<dbReference type="OMA" id="ATLQYCC"/>